<comment type="caution">
    <text evidence="1">The sequence shown here is derived from an EMBL/GenBank/DDBJ whole genome shotgun (WGS) entry which is preliminary data.</text>
</comment>
<organism evidence="1 2">
    <name type="scientific">Tagetes erecta</name>
    <name type="common">African marigold</name>
    <dbReference type="NCBI Taxonomy" id="13708"/>
    <lineage>
        <taxon>Eukaryota</taxon>
        <taxon>Viridiplantae</taxon>
        <taxon>Streptophyta</taxon>
        <taxon>Embryophyta</taxon>
        <taxon>Tracheophyta</taxon>
        <taxon>Spermatophyta</taxon>
        <taxon>Magnoliopsida</taxon>
        <taxon>eudicotyledons</taxon>
        <taxon>Gunneridae</taxon>
        <taxon>Pentapetalae</taxon>
        <taxon>asterids</taxon>
        <taxon>campanulids</taxon>
        <taxon>Asterales</taxon>
        <taxon>Asteraceae</taxon>
        <taxon>Asteroideae</taxon>
        <taxon>Heliantheae alliance</taxon>
        <taxon>Tageteae</taxon>
        <taxon>Tagetes</taxon>
    </lineage>
</organism>
<protein>
    <submittedName>
        <fullName evidence="1">Uncharacterized protein</fullName>
    </submittedName>
</protein>
<name>A0AAD8K7P8_TARER</name>
<dbReference type="AlphaFoldDB" id="A0AAD8K7P8"/>
<accession>A0AAD8K7P8</accession>
<keyword evidence="2" id="KW-1185">Reference proteome</keyword>
<reference evidence="1" key="1">
    <citation type="journal article" date="2023" name="bioRxiv">
        <title>Improved chromosome-level genome assembly for marigold (Tagetes erecta).</title>
        <authorList>
            <person name="Jiang F."/>
            <person name="Yuan L."/>
            <person name="Wang S."/>
            <person name="Wang H."/>
            <person name="Xu D."/>
            <person name="Wang A."/>
            <person name="Fan W."/>
        </authorList>
    </citation>
    <scope>NUCLEOTIDE SEQUENCE</scope>
    <source>
        <strain evidence="1">WSJ</strain>
        <tissue evidence="1">Leaf</tissue>
    </source>
</reference>
<sequence>MKLGCRDYGSDSVRVYLQLGALDIRARISKNQLLTKSRLQTNQEIIIQMRVDLQLGGLDHRLSIGI</sequence>
<evidence type="ECO:0000313" key="1">
    <source>
        <dbReference type="EMBL" id="KAK1415722.1"/>
    </source>
</evidence>
<dbReference type="Proteomes" id="UP001229421">
    <property type="component" value="Unassembled WGS sequence"/>
</dbReference>
<dbReference type="EMBL" id="JAUHHV010000008">
    <property type="protein sequence ID" value="KAK1415722.1"/>
    <property type="molecule type" value="Genomic_DNA"/>
</dbReference>
<evidence type="ECO:0000313" key="2">
    <source>
        <dbReference type="Proteomes" id="UP001229421"/>
    </source>
</evidence>
<gene>
    <name evidence="1" type="ORF">QVD17_31507</name>
</gene>
<proteinExistence type="predicted"/>